<dbReference type="Proteomes" id="UP000887159">
    <property type="component" value="Unassembled WGS sequence"/>
</dbReference>
<dbReference type="AlphaFoldDB" id="A0A8X6VFS2"/>
<evidence type="ECO:0000313" key="1">
    <source>
        <dbReference type="EMBL" id="GFY16942.1"/>
    </source>
</evidence>
<reference evidence="1" key="1">
    <citation type="submission" date="2020-08" db="EMBL/GenBank/DDBJ databases">
        <title>Multicomponent nature underlies the extraordinary mechanical properties of spider dragline silk.</title>
        <authorList>
            <person name="Kono N."/>
            <person name="Nakamura H."/>
            <person name="Mori M."/>
            <person name="Yoshida Y."/>
            <person name="Ohtoshi R."/>
            <person name="Malay A.D."/>
            <person name="Moran D.A.P."/>
            <person name="Tomita M."/>
            <person name="Numata K."/>
            <person name="Arakawa K."/>
        </authorList>
    </citation>
    <scope>NUCLEOTIDE SEQUENCE</scope>
</reference>
<name>A0A8X6VFS2_TRICX</name>
<accession>A0A8X6VFS2</accession>
<gene>
    <name evidence="1" type="ORF">TNCV_3690001</name>
</gene>
<sequence length="100" mass="11034">MARRNHLDNFTRGKMMEKLKKERSLTSGAKEFGINKSVISRAWKASQTINTAVRNVDSDLLGNNFSGCLMYSTAGEKSPVPASKRHCSATLYNGKCHGLL</sequence>
<protein>
    <submittedName>
        <fullName evidence="1">Uncharacterized protein</fullName>
    </submittedName>
</protein>
<organism evidence="1 2">
    <name type="scientific">Trichonephila clavipes</name>
    <name type="common">Golden silk orbweaver</name>
    <name type="synonym">Nephila clavipes</name>
    <dbReference type="NCBI Taxonomy" id="2585209"/>
    <lineage>
        <taxon>Eukaryota</taxon>
        <taxon>Metazoa</taxon>
        <taxon>Ecdysozoa</taxon>
        <taxon>Arthropoda</taxon>
        <taxon>Chelicerata</taxon>
        <taxon>Arachnida</taxon>
        <taxon>Araneae</taxon>
        <taxon>Araneomorphae</taxon>
        <taxon>Entelegynae</taxon>
        <taxon>Araneoidea</taxon>
        <taxon>Nephilidae</taxon>
        <taxon>Trichonephila</taxon>
    </lineage>
</organism>
<proteinExistence type="predicted"/>
<keyword evidence="2" id="KW-1185">Reference proteome</keyword>
<evidence type="ECO:0000313" key="2">
    <source>
        <dbReference type="Proteomes" id="UP000887159"/>
    </source>
</evidence>
<comment type="caution">
    <text evidence="1">The sequence shown here is derived from an EMBL/GenBank/DDBJ whole genome shotgun (WGS) entry which is preliminary data.</text>
</comment>
<dbReference type="EMBL" id="BMAU01021342">
    <property type="protein sequence ID" value="GFY16942.1"/>
    <property type="molecule type" value="Genomic_DNA"/>
</dbReference>